<dbReference type="EMBL" id="FQUW01000005">
    <property type="protein sequence ID" value="SHE38354.1"/>
    <property type="molecule type" value="Genomic_DNA"/>
</dbReference>
<keyword evidence="9" id="KW-0963">Cytoplasm</keyword>
<dbReference type="SFLD" id="SFLDS00029">
    <property type="entry name" value="Radical_SAM"/>
    <property type="match status" value="1"/>
</dbReference>
<dbReference type="PROSITE" id="PS51918">
    <property type="entry name" value="RADICAL_SAM"/>
    <property type="match status" value="1"/>
</dbReference>
<dbReference type="PANTHER" id="PTHR13932:SF5">
    <property type="entry name" value="RADICAL S-ADENOSYL METHIONINE DOMAIN-CONTAINING PROTEIN 1, MITOCHONDRIAL"/>
    <property type="match status" value="1"/>
</dbReference>
<dbReference type="InterPro" id="IPR010723">
    <property type="entry name" value="HemN_C"/>
</dbReference>
<comment type="similarity">
    <text evidence="1">Belongs to the anaerobic coproporphyrinogen-III oxidase family. HemW subfamily.</text>
</comment>
<keyword evidence="9" id="KW-0004">4Fe-4S</keyword>
<name>A0A1M4T1R4_9FIRM</name>
<organism evidence="11 12">
    <name type="scientific">Desulfofundulus australicus DSM 11792</name>
    <dbReference type="NCBI Taxonomy" id="1121425"/>
    <lineage>
        <taxon>Bacteria</taxon>
        <taxon>Bacillati</taxon>
        <taxon>Bacillota</taxon>
        <taxon>Clostridia</taxon>
        <taxon>Eubacteriales</taxon>
        <taxon>Peptococcaceae</taxon>
        <taxon>Desulfofundulus</taxon>
    </lineage>
</organism>
<comment type="function">
    <text evidence="9">Probably acts as a heme chaperone, transferring heme to an unknown acceptor. Binds one molecule of heme per monomer, possibly covalently. Binds 1 [4Fe-4S] cluster. The cluster is coordinated with 3 cysteines and an exchangeable S-adenosyl-L-methionine.</text>
</comment>
<dbReference type="SFLD" id="SFLDF00288">
    <property type="entry name" value="HemN-like__clustered_with_nucl"/>
    <property type="match status" value="1"/>
</dbReference>
<sequence length="380" mass="42735">MAISLYIHVPFCLRKCRYCDFVSYVYDPEAARRYRVALLREMALYHEHLSPQERVLKTIFIGGGTPTCLPQGELVAILEGCRRYFHWSSGVEVTVEANPGTVDLSGLKALYAAGVNRLSLGVQACSEHLLKLLGRVHSFSQAVEAVRLARRAGFGNLNLDLIFALPGQSLADWRKCLEEILILEPEHISAYALQLEEGTPLARAVASGSIPCCDEETELAMYREVINFLTARGYEHYEISNFARPGYRCRHNLSYWQYEPYLGLGPAAHSCLRGERFYNTSSLEEYRATLSSGKLPVAGREKLSLPLMMSETVFLALRLREGLDLEKFRARFGKNIEEVFGDQILKLKEAGLLEVCSGHLRLTPRGLPLANLVFQEFVLP</sequence>
<keyword evidence="12" id="KW-1185">Reference proteome</keyword>
<dbReference type="GO" id="GO:0005737">
    <property type="term" value="C:cytoplasm"/>
    <property type="evidence" value="ECO:0007669"/>
    <property type="project" value="UniProtKB-SubCell"/>
</dbReference>
<dbReference type="InterPro" id="IPR013785">
    <property type="entry name" value="Aldolase_TIM"/>
</dbReference>
<evidence type="ECO:0000256" key="5">
    <source>
        <dbReference type="ARBA" id="ARBA00022723"/>
    </source>
</evidence>
<evidence type="ECO:0000313" key="11">
    <source>
        <dbReference type="EMBL" id="SHE38354.1"/>
    </source>
</evidence>
<evidence type="ECO:0000256" key="9">
    <source>
        <dbReference type="RuleBase" id="RU364116"/>
    </source>
</evidence>
<dbReference type="CDD" id="cd01335">
    <property type="entry name" value="Radical_SAM"/>
    <property type="match status" value="1"/>
</dbReference>
<comment type="subcellular location">
    <subcellularLocation>
        <location evidence="9">Cytoplasm</location>
    </subcellularLocation>
</comment>
<evidence type="ECO:0000256" key="1">
    <source>
        <dbReference type="ARBA" id="ARBA00006100"/>
    </source>
</evidence>
<dbReference type="InterPro" id="IPR007197">
    <property type="entry name" value="rSAM"/>
</dbReference>
<protein>
    <recommendedName>
        <fullName evidence="2 9">Heme chaperone HemW</fullName>
    </recommendedName>
</protein>
<keyword evidence="7 9" id="KW-0411">Iron-sulfur</keyword>
<evidence type="ECO:0000256" key="4">
    <source>
        <dbReference type="ARBA" id="ARBA00022691"/>
    </source>
</evidence>
<accession>A0A1M4T1R4</accession>
<evidence type="ECO:0000256" key="6">
    <source>
        <dbReference type="ARBA" id="ARBA00023004"/>
    </source>
</evidence>
<keyword evidence="5 9" id="KW-0479">Metal-binding</keyword>
<dbReference type="RefSeq" id="WP_073162527.1">
    <property type="nucleotide sequence ID" value="NZ_FQUW01000005.1"/>
</dbReference>
<evidence type="ECO:0000256" key="8">
    <source>
        <dbReference type="ARBA" id="ARBA00023186"/>
    </source>
</evidence>
<dbReference type="SFLD" id="SFLDF00562">
    <property type="entry name" value="HemN-like__clustered_with_heat"/>
    <property type="match status" value="1"/>
</dbReference>
<dbReference type="InterPro" id="IPR034505">
    <property type="entry name" value="Coproporphyrinogen-III_oxidase"/>
</dbReference>
<dbReference type="PANTHER" id="PTHR13932">
    <property type="entry name" value="COPROPORPHYRINIGEN III OXIDASE"/>
    <property type="match status" value="1"/>
</dbReference>
<dbReference type="GO" id="GO:0006779">
    <property type="term" value="P:porphyrin-containing compound biosynthetic process"/>
    <property type="evidence" value="ECO:0007669"/>
    <property type="project" value="InterPro"/>
</dbReference>
<evidence type="ECO:0000313" key="12">
    <source>
        <dbReference type="Proteomes" id="UP000184196"/>
    </source>
</evidence>
<dbReference type="GO" id="GO:0051539">
    <property type="term" value="F:4 iron, 4 sulfur cluster binding"/>
    <property type="evidence" value="ECO:0007669"/>
    <property type="project" value="UniProtKB-UniRule"/>
</dbReference>
<dbReference type="Pfam" id="PF04055">
    <property type="entry name" value="Radical_SAM"/>
    <property type="match status" value="1"/>
</dbReference>
<dbReference type="SUPFAM" id="SSF102114">
    <property type="entry name" value="Radical SAM enzymes"/>
    <property type="match status" value="1"/>
</dbReference>
<dbReference type="AlphaFoldDB" id="A0A1M4T1R4"/>
<evidence type="ECO:0000259" key="10">
    <source>
        <dbReference type="PROSITE" id="PS51918"/>
    </source>
</evidence>
<dbReference type="Gene3D" id="3.20.20.70">
    <property type="entry name" value="Aldolase class I"/>
    <property type="match status" value="1"/>
</dbReference>
<keyword evidence="6 9" id="KW-0408">Iron</keyword>
<dbReference type="GO" id="GO:0004109">
    <property type="term" value="F:coproporphyrinogen oxidase activity"/>
    <property type="evidence" value="ECO:0007669"/>
    <property type="project" value="InterPro"/>
</dbReference>
<dbReference type="SFLD" id="SFLDG01065">
    <property type="entry name" value="anaerobic_coproporphyrinogen-I"/>
    <property type="match status" value="1"/>
</dbReference>
<dbReference type="InterPro" id="IPR058240">
    <property type="entry name" value="rSAM_sf"/>
</dbReference>
<gene>
    <name evidence="11" type="ORF">SAMN02745218_00207</name>
</gene>
<keyword evidence="4 9" id="KW-0949">S-adenosyl-L-methionine</keyword>
<keyword evidence="8 9" id="KW-0143">Chaperone</keyword>
<dbReference type="InterPro" id="IPR006638">
    <property type="entry name" value="Elp3/MiaA/NifB-like_rSAM"/>
</dbReference>
<reference evidence="12" key="1">
    <citation type="submission" date="2016-11" db="EMBL/GenBank/DDBJ databases">
        <authorList>
            <person name="Varghese N."/>
            <person name="Submissions S."/>
        </authorList>
    </citation>
    <scope>NUCLEOTIDE SEQUENCE [LARGE SCALE GENOMIC DNA]</scope>
    <source>
        <strain evidence="12">DSM 11792</strain>
    </source>
</reference>
<dbReference type="InterPro" id="IPR004559">
    <property type="entry name" value="HemW-like"/>
</dbReference>
<evidence type="ECO:0000256" key="7">
    <source>
        <dbReference type="ARBA" id="ARBA00023014"/>
    </source>
</evidence>
<dbReference type="GO" id="GO:0046872">
    <property type="term" value="F:metal ion binding"/>
    <property type="evidence" value="ECO:0007669"/>
    <property type="project" value="UniProtKB-UniRule"/>
</dbReference>
<dbReference type="OrthoDB" id="9808022at2"/>
<dbReference type="SFLD" id="SFLDG01082">
    <property type="entry name" value="B12-binding_domain_containing"/>
    <property type="match status" value="1"/>
</dbReference>
<evidence type="ECO:0000256" key="3">
    <source>
        <dbReference type="ARBA" id="ARBA00022617"/>
    </source>
</evidence>
<dbReference type="Proteomes" id="UP000184196">
    <property type="component" value="Unassembled WGS sequence"/>
</dbReference>
<keyword evidence="3 9" id="KW-0349">Heme</keyword>
<feature type="domain" description="Radical SAM core" evidence="10">
    <location>
        <begin position="1"/>
        <end position="235"/>
    </location>
</feature>
<dbReference type="NCBIfam" id="TIGR00539">
    <property type="entry name" value="hemN_rel"/>
    <property type="match status" value="1"/>
</dbReference>
<dbReference type="SMART" id="SM00729">
    <property type="entry name" value="Elp3"/>
    <property type="match status" value="1"/>
</dbReference>
<evidence type="ECO:0000256" key="2">
    <source>
        <dbReference type="ARBA" id="ARBA00017228"/>
    </source>
</evidence>
<proteinExistence type="inferred from homology"/>
<dbReference type="Pfam" id="PF06969">
    <property type="entry name" value="HemN_C"/>
    <property type="match status" value="1"/>
</dbReference>